<dbReference type="InterPro" id="IPR002687">
    <property type="entry name" value="Nop_dom"/>
</dbReference>
<dbReference type="SUPFAM" id="SSF89124">
    <property type="entry name" value="Nop domain"/>
    <property type="match status" value="1"/>
</dbReference>
<sequence length="398" mass="44106">MAPTPIVVEVEDEVDEDKERYTNSKNWSSNDFINIACAYSQASQNLATTNKQKATTFWFKVRDQFNSFYNDQSMWRSYNGVNCAYKERFNKECSIFRGIIQDLEGQYFIGIGMGDVGTCCGDQVLKLTSLLGTFNKMKVEAALHKGSDLSNHGLVLQDDPKYELIIDCNALSVDIENKVIIIQNFVRDNYHLNFPELELLVHHPIDDALVVKKTGNENDLTLVDLKGCLPSFIIMVDSVTTLTTRGISLSEENLKGTIDAFDRALALDISKKVLDFVESTMVYIAPNLSAIVGTALASKLVGTAGGLSALAKMPAWNVQYLGARKKNLAGFLTVTSELRVGYVEQSEICQSTPPSLRMHACRLLAAKTALAARVDSIREDPAGTTGRNLRDEIHKKIE</sequence>
<evidence type="ECO:0000313" key="3">
    <source>
        <dbReference type="Proteomes" id="UP000541444"/>
    </source>
</evidence>
<dbReference type="InterPro" id="IPR042239">
    <property type="entry name" value="Nop_C"/>
</dbReference>
<dbReference type="GO" id="GO:0046540">
    <property type="term" value="C:U4/U6 x U5 tri-snRNP complex"/>
    <property type="evidence" value="ECO:0007669"/>
    <property type="project" value="InterPro"/>
</dbReference>
<dbReference type="SMART" id="SM00931">
    <property type="entry name" value="NOSIC"/>
    <property type="match status" value="1"/>
</dbReference>
<proteinExistence type="predicted"/>
<evidence type="ECO:0000259" key="1">
    <source>
        <dbReference type="PROSITE" id="PS51358"/>
    </source>
</evidence>
<accession>A0A7J7L382</accession>
<dbReference type="Pfam" id="PF01798">
    <property type="entry name" value="Nop"/>
    <property type="match status" value="1"/>
</dbReference>
<dbReference type="PANTHER" id="PTHR13904:SF0">
    <property type="entry name" value="U4_U6 SMALL NUCLEAR RIBONUCLEOPROTEIN PRP31"/>
    <property type="match status" value="1"/>
</dbReference>
<dbReference type="GO" id="GO:0071011">
    <property type="term" value="C:precatalytic spliceosome"/>
    <property type="evidence" value="ECO:0007669"/>
    <property type="project" value="TreeGrafter"/>
</dbReference>
<dbReference type="GO" id="GO:0005687">
    <property type="term" value="C:U4 snRNP"/>
    <property type="evidence" value="ECO:0007669"/>
    <property type="project" value="TreeGrafter"/>
</dbReference>
<dbReference type="EMBL" id="JACGCM010002660">
    <property type="protein sequence ID" value="KAF6137039.1"/>
    <property type="molecule type" value="Genomic_DNA"/>
</dbReference>
<feature type="domain" description="Nop" evidence="1">
    <location>
        <begin position="284"/>
        <end position="398"/>
    </location>
</feature>
<evidence type="ECO:0000313" key="2">
    <source>
        <dbReference type="EMBL" id="KAF6137039.1"/>
    </source>
</evidence>
<dbReference type="OrthoDB" id="4771285at2759"/>
<organism evidence="2 3">
    <name type="scientific">Kingdonia uniflora</name>
    <dbReference type="NCBI Taxonomy" id="39325"/>
    <lineage>
        <taxon>Eukaryota</taxon>
        <taxon>Viridiplantae</taxon>
        <taxon>Streptophyta</taxon>
        <taxon>Embryophyta</taxon>
        <taxon>Tracheophyta</taxon>
        <taxon>Spermatophyta</taxon>
        <taxon>Magnoliopsida</taxon>
        <taxon>Ranunculales</taxon>
        <taxon>Circaeasteraceae</taxon>
        <taxon>Kingdonia</taxon>
    </lineage>
</organism>
<dbReference type="PANTHER" id="PTHR13904">
    <property type="entry name" value="PRE-MRNA SPLICING FACTOR PRP31"/>
    <property type="match status" value="1"/>
</dbReference>
<dbReference type="Proteomes" id="UP000541444">
    <property type="component" value="Unassembled WGS sequence"/>
</dbReference>
<reference evidence="2 3" key="1">
    <citation type="journal article" date="2020" name="IScience">
        <title>Genome Sequencing of the Endangered Kingdonia uniflora (Circaeasteraceae, Ranunculales) Reveals Potential Mechanisms of Evolutionary Specialization.</title>
        <authorList>
            <person name="Sun Y."/>
            <person name="Deng T."/>
            <person name="Zhang A."/>
            <person name="Moore M.J."/>
            <person name="Landis J.B."/>
            <person name="Lin N."/>
            <person name="Zhang H."/>
            <person name="Zhang X."/>
            <person name="Huang J."/>
            <person name="Zhang X."/>
            <person name="Sun H."/>
            <person name="Wang H."/>
        </authorList>
    </citation>
    <scope>NUCLEOTIDE SEQUENCE [LARGE SCALE GENOMIC DNA]</scope>
    <source>
        <strain evidence="2">TB1705</strain>
        <tissue evidence="2">Leaf</tissue>
    </source>
</reference>
<dbReference type="FunFam" id="1.10.246.90:FF:000002">
    <property type="entry name" value="U4/U6 small nuclear ribonucleoprotein Prp31"/>
    <property type="match status" value="1"/>
</dbReference>
<keyword evidence="3" id="KW-1185">Reference proteome</keyword>
<comment type="caution">
    <text evidence="2">The sequence shown here is derived from an EMBL/GenBank/DDBJ whole genome shotgun (WGS) entry which is preliminary data.</text>
</comment>
<protein>
    <recommendedName>
        <fullName evidence="1">Nop domain-containing protein</fullName>
    </recommendedName>
</protein>
<dbReference type="InterPro" id="IPR027105">
    <property type="entry name" value="Prp31"/>
</dbReference>
<dbReference type="Gene3D" id="1.10.246.90">
    <property type="entry name" value="Nop domain"/>
    <property type="match status" value="1"/>
</dbReference>
<name>A0A7J7L382_9MAGN</name>
<dbReference type="InterPro" id="IPR012976">
    <property type="entry name" value="NOSIC"/>
</dbReference>
<dbReference type="GO" id="GO:0000244">
    <property type="term" value="P:spliceosomal tri-snRNP complex assembly"/>
    <property type="evidence" value="ECO:0007669"/>
    <property type="project" value="InterPro"/>
</dbReference>
<dbReference type="AlphaFoldDB" id="A0A7J7L382"/>
<dbReference type="Gene3D" id="1.10.287.4070">
    <property type="match status" value="1"/>
</dbReference>
<gene>
    <name evidence="2" type="ORF">GIB67_030803</name>
</gene>
<dbReference type="PROSITE" id="PS51358">
    <property type="entry name" value="NOP"/>
    <property type="match status" value="1"/>
</dbReference>
<dbReference type="InterPro" id="IPR036070">
    <property type="entry name" value="Nop_dom_sf"/>
</dbReference>